<feature type="domain" description="YcxB-like C-terminal" evidence="2">
    <location>
        <begin position="100"/>
        <end position="160"/>
    </location>
</feature>
<comment type="caution">
    <text evidence="3">The sequence shown here is derived from an EMBL/GenBank/DDBJ whole genome shotgun (WGS) entry which is preliminary data.</text>
</comment>
<keyword evidence="1" id="KW-1133">Transmembrane helix</keyword>
<keyword evidence="1" id="KW-0812">Transmembrane</keyword>
<protein>
    <submittedName>
        <fullName evidence="3">YcxB family protein</fullName>
    </submittedName>
</protein>
<evidence type="ECO:0000313" key="4">
    <source>
        <dbReference type="Proteomes" id="UP000660021"/>
    </source>
</evidence>
<proteinExistence type="predicted"/>
<sequence>MEIKIRTHYDRDALTAMARGLRKTVRRKKSRRSRIVGVVLMVLAFLFGVGDLILNPGWKAWLDLGVAVVLLLILLTEDRVNGFLAGRKVLPGARDTETVFTEQDYTTTIQNAETRWSYESIRAIAEGENFIVLALSDRHAQVFDKRGITAGTTEKLRTLLRDKTGLPVTKM</sequence>
<keyword evidence="4" id="KW-1185">Reference proteome</keyword>
<dbReference type="EMBL" id="JACOPR010000008">
    <property type="protein sequence ID" value="MBC5731638.1"/>
    <property type="molecule type" value="Genomic_DNA"/>
</dbReference>
<feature type="transmembrane region" description="Helical" evidence="1">
    <location>
        <begin position="60"/>
        <end position="77"/>
    </location>
</feature>
<name>A0ABR7HVT4_9FIRM</name>
<keyword evidence="1" id="KW-0472">Membrane</keyword>
<dbReference type="RefSeq" id="WP_186964147.1">
    <property type="nucleotide sequence ID" value="NZ_JACOPR010000008.1"/>
</dbReference>
<organism evidence="3 4">
    <name type="scientific">Pseudoflavonifractor hominis</name>
    <dbReference type="NCBI Taxonomy" id="2763059"/>
    <lineage>
        <taxon>Bacteria</taxon>
        <taxon>Bacillati</taxon>
        <taxon>Bacillota</taxon>
        <taxon>Clostridia</taxon>
        <taxon>Eubacteriales</taxon>
        <taxon>Oscillospiraceae</taxon>
        <taxon>Pseudoflavonifractor</taxon>
    </lineage>
</organism>
<dbReference type="Pfam" id="PF14317">
    <property type="entry name" value="YcxB"/>
    <property type="match status" value="1"/>
</dbReference>
<evidence type="ECO:0000313" key="3">
    <source>
        <dbReference type="EMBL" id="MBC5731638.1"/>
    </source>
</evidence>
<dbReference type="Proteomes" id="UP000660021">
    <property type="component" value="Unassembled WGS sequence"/>
</dbReference>
<accession>A0ABR7HVT4</accession>
<gene>
    <name evidence="3" type="ORF">H8S34_12490</name>
</gene>
<evidence type="ECO:0000259" key="2">
    <source>
        <dbReference type="Pfam" id="PF14317"/>
    </source>
</evidence>
<reference evidence="3 4" key="1">
    <citation type="submission" date="2020-08" db="EMBL/GenBank/DDBJ databases">
        <title>Genome public.</title>
        <authorList>
            <person name="Liu C."/>
            <person name="Sun Q."/>
        </authorList>
    </citation>
    <scope>NUCLEOTIDE SEQUENCE [LARGE SCALE GENOMIC DNA]</scope>
    <source>
        <strain evidence="3 4">New-38</strain>
    </source>
</reference>
<feature type="transmembrane region" description="Helical" evidence="1">
    <location>
        <begin position="35"/>
        <end position="54"/>
    </location>
</feature>
<evidence type="ECO:0000256" key="1">
    <source>
        <dbReference type="SAM" id="Phobius"/>
    </source>
</evidence>
<dbReference type="InterPro" id="IPR025588">
    <property type="entry name" value="YcxB-like_C"/>
</dbReference>